<dbReference type="AlphaFoldDB" id="A0A8S4RB61"/>
<dbReference type="OrthoDB" id="7437908at2759"/>
<dbReference type="Proteomes" id="UP000838756">
    <property type="component" value="Unassembled WGS sequence"/>
</dbReference>
<reference evidence="1" key="1">
    <citation type="submission" date="2022-03" db="EMBL/GenBank/DDBJ databases">
        <authorList>
            <person name="Lindestad O."/>
        </authorList>
    </citation>
    <scope>NUCLEOTIDE SEQUENCE</scope>
</reference>
<protein>
    <submittedName>
        <fullName evidence="1">Jg18187 protein</fullName>
    </submittedName>
</protein>
<dbReference type="EMBL" id="CAKXAJ010025013">
    <property type="protein sequence ID" value="CAH2233882.1"/>
    <property type="molecule type" value="Genomic_DNA"/>
</dbReference>
<sequence>MNDFLFCLTKDHYHFNARFAEFQREFQSLFQDIQSDKFPDTEPGSENQEPEILKSEVKAAIMHLKNGKATGRDSIPI</sequence>
<name>A0A8S4RB61_9NEOP</name>
<proteinExistence type="predicted"/>
<gene>
    <name evidence="1" type="primary">jg18187</name>
    <name evidence="1" type="ORF">PAEG_LOCUS11803</name>
</gene>
<organism evidence="1 2">
    <name type="scientific">Pararge aegeria aegeria</name>
    <dbReference type="NCBI Taxonomy" id="348720"/>
    <lineage>
        <taxon>Eukaryota</taxon>
        <taxon>Metazoa</taxon>
        <taxon>Ecdysozoa</taxon>
        <taxon>Arthropoda</taxon>
        <taxon>Hexapoda</taxon>
        <taxon>Insecta</taxon>
        <taxon>Pterygota</taxon>
        <taxon>Neoptera</taxon>
        <taxon>Endopterygota</taxon>
        <taxon>Lepidoptera</taxon>
        <taxon>Glossata</taxon>
        <taxon>Ditrysia</taxon>
        <taxon>Papilionoidea</taxon>
        <taxon>Nymphalidae</taxon>
        <taxon>Satyrinae</taxon>
        <taxon>Satyrini</taxon>
        <taxon>Parargina</taxon>
        <taxon>Pararge</taxon>
    </lineage>
</organism>
<evidence type="ECO:0000313" key="2">
    <source>
        <dbReference type="Proteomes" id="UP000838756"/>
    </source>
</evidence>
<evidence type="ECO:0000313" key="1">
    <source>
        <dbReference type="EMBL" id="CAH2233882.1"/>
    </source>
</evidence>
<comment type="caution">
    <text evidence="1">The sequence shown here is derived from an EMBL/GenBank/DDBJ whole genome shotgun (WGS) entry which is preliminary data.</text>
</comment>
<accession>A0A8S4RB61</accession>
<keyword evidence="2" id="KW-1185">Reference proteome</keyword>